<dbReference type="SUPFAM" id="SSF46785">
    <property type="entry name" value="Winged helix' DNA-binding domain"/>
    <property type="match status" value="1"/>
</dbReference>
<comment type="caution">
    <text evidence="4">The sequence shown here is derived from an EMBL/GenBank/DDBJ whole genome shotgun (WGS) entry which is preliminary data.</text>
</comment>
<sequence>MSLRHGLLGLLAEGPASGYDLARRFQEALGTVWPAQHPRIYAELSRLAEAGLIEVDSHGPRRRKAYRITGEGLAEVRRWLAEGEVDHTFRMETLLRAYFFWLMEPAELRAHLERERAFYAETARTLRAYARAKDRGEWGTGPQVRAMRVALEAGIRINEALASWAEWARETDPMAPGSPGSPGAAASPAPAAAPPPEAEG</sequence>
<dbReference type="InterPro" id="IPR018309">
    <property type="entry name" value="Tscrpt_reg_PadR_C"/>
</dbReference>
<dbReference type="RefSeq" id="WP_120684755.1">
    <property type="nucleotide sequence ID" value="NZ_RBAL01000028.1"/>
</dbReference>
<feature type="domain" description="Transcription regulator PadR C-terminal" evidence="3">
    <location>
        <begin position="90"/>
        <end position="170"/>
    </location>
</feature>
<feature type="compositionally biased region" description="Low complexity" evidence="1">
    <location>
        <begin position="175"/>
        <end position="190"/>
    </location>
</feature>
<reference evidence="4 5" key="1">
    <citation type="journal article" date="2014" name="Int. J. Syst. Evol. Microbiol.">
        <title>Streptomyces hoynatensis sp. nov., isolated from deep marine sediment.</title>
        <authorList>
            <person name="Veyisoglu A."/>
            <person name="Sahin N."/>
        </authorList>
    </citation>
    <scope>NUCLEOTIDE SEQUENCE [LARGE SCALE GENOMIC DNA]</scope>
    <source>
        <strain evidence="4 5">KCTC 29097</strain>
    </source>
</reference>
<dbReference type="AlphaFoldDB" id="A0A3A9YPG7"/>
<evidence type="ECO:0000313" key="4">
    <source>
        <dbReference type="EMBL" id="RKN37066.1"/>
    </source>
</evidence>
<evidence type="ECO:0000256" key="1">
    <source>
        <dbReference type="SAM" id="MobiDB-lite"/>
    </source>
</evidence>
<keyword evidence="5" id="KW-1185">Reference proteome</keyword>
<dbReference type="EMBL" id="RBAL01000028">
    <property type="protein sequence ID" value="RKN37066.1"/>
    <property type="molecule type" value="Genomic_DNA"/>
</dbReference>
<evidence type="ECO:0000259" key="2">
    <source>
        <dbReference type="Pfam" id="PF03551"/>
    </source>
</evidence>
<dbReference type="Gene3D" id="1.10.10.10">
    <property type="entry name" value="Winged helix-like DNA-binding domain superfamily/Winged helix DNA-binding domain"/>
    <property type="match status" value="1"/>
</dbReference>
<dbReference type="Proteomes" id="UP000272474">
    <property type="component" value="Unassembled WGS sequence"/>
</dbReference>
<feature type="domain" description="Transcription regulator PadR N-terminal" evidence="2">
    <location>
        <begin position="7"/>
        <end position="77"/>
    </location>
</feature>
<proteinExistence type="predicted"/>
<evidence type="ECO:0000259" key="3">
    <source>
        <dbReference type="Pfam" id="PF10400"/>
    </source>
</evidence>
<dbReference type="OrthoDB" id="3186544at2"/>
<protein>
    <submittedName>
        <fullName evidence="4">PadR family transcriptional regulator</fullName>
    </submittedName>
</protein>
<dbReference type="Pfam" id="PF10400">
    <property type="entry name" value="Vir_act_alpha_C"/>
    <property type="match status" value="1"/>
</dbReference>
<dbReference type="InterPro" id="IPR036388">
    <property type="entry name" value="WH-like_DNA-bd_sf"/>
</dbReference>
<dbReference type="Pfam" id="PF03551">
    <property type="entry name" value="PadR"/>
    <property type="match status" value="1"/>
</dbReference>
<accession>A0A3A9YPG7</accession>
<dbReference type="InterPro" id="IPR005149">
    <property type="entry name" value="Tscrpt_reg_PadR_N"/>
</dbReference>
<dbReference type="PANTHER" id="PTHR43252">
    <property type="entry name" value="TRANSCRIPTIONAL REGULATOR YQJI"/>
    <property type="match status" value="1"/>
</dbReference>
<feature type="compositionally biased region" description="Pro residues" evidence="1">
    <location>
        <begin position="191"/>
        <end position="200"/>
    </location>
</feature>
<gene>
    <name evidence="4" type="ORF">D7294_28845</name>
</gene>
<dbReference type="PANTHER" id="PTHR43252:SF6">
    <property type="entry name" value="NEGATIVE TRANSCRIPTION REGULATOR PADR"/>
    <property type="match status" value="1"/>
</dbReference>
<dbReference type="Gene3D" id="6.10.140.190">
    <property type="match status" value="1"/>
</dbReference>
<dbReference type="InterPro" id="IPR036390">
    <property type="entry name" value="WH_DNA-bd_sf"/>
</dbReference>
<evidence type="ECO:0000313" key="5">
    <source>
        <dbReference type="Proteomes" id="UP000272474"/>
    </source>
</evidence>
<feature type="region of interest" description="Disordered" evidence="1">
    <location>
        <begin position="168"/>
        <end position="200"/>
    </location>
</feature>
<name>A0A3A9YPG7_9ACTN</name>
<organism evidence="4 5">
    <name type="scientific">Streptomyces hoynatensis</name>
    <dbReference type="NCBI Taxonomy" id="1141874"/>
    <lineage>
        <taxon>Bacteria</taxon>
        <taxon>Bacillati</taxon>
        <taxon>Actinomycetota</taxon>
        <taxon>Actinomycetes</taxon>
        <taxon>Kitasatosporales</taxon>
        <taxon>Streptomycetaceae</taxon>
        <taxon>Streptomyces</taxon>
    </lineage>
</organism>